<dbReference type="SUPFAM" id="SSF51905">
    <property type="entry name" value="FAD/NAD(P)-binding domain"/>
    <property type="match status" value="1"/>
</dbReference>
<proteinExistence type="predicted"/>
<dbReference type="Pfam" id="PF03486">
    <property type="entry name" value="HI0933_like"/>
    <property type="match status" value="1"/>
</dbReference>
<dbReference type="PANTHER" id="PTHR42887:SF2">
    <property type="entry name" value="OS12G0638800 PROTEIN"/>
    <property type="match status" value="1"/>
</dbReference>
<dbReference type="EMBL" id="FPHM01000301">
    <property type="protein sequence ID" value="SFV71738.1"/>
    <property type="molecule type" value="Genomic_DNA"/>
</dbReference>
<evidence type="ECO:0000259" key="1">
    <source>
        <dbReference type="Pfam" id="PF03486"/>
    </source>
</evidence>
<dbReference type="InterPro" id="IPR036188">
    <property type="entry name" value="FAD/NAD-bd_sf"/>
</dbReference>
<reference evidence="2" key="1">
    <citation type="submission" date="2016-10" db="EMBL/GenBank/DDBJ databases">
        <authorList>
            <person name="de Groot N.N."/>
        </authorList>
    </citation>
    <scope>NUCLEOTIDE SEQUENCE</scope>
</reference>
<name>A0A1W1D0V4_9ZZZZ</name>
<accession>A0A1W1D0V4</accession>
<dbReference type="AlphaFoldDB" id="A0A1W1D0V4"/>
<dbReference type="InterPro" id="IPR057661">
    <property type="entry name" value="RsdA/BaiN/AoA(So)_Rossmann"/>
</dbReference>
<evidence type="ECO:0000313" key="2">
    <source>
        <dbReference type="EMBL" id="SFV71738.1"/>
    </source>
</evidence>
<gene>
    <name evidence="2" type="ORF">MNB_SV-13-2063</name>
</gene>
<protein>
    <submittedName>
        <fullName evidence="2">NAD(FAD)-utilizing dehydrogenases</fullName>
    </submittedName>
</protein>
<dbReference type="InterPro" id="IPR004792">
    <property type="entry name" value="BaiN-like"/>
</dbReference>
<sequence>MITRGGISLKEIDPNTMQSKKLKGLYFCGEVMNLDGPCGGYNLQWSFSSGFLAGKLY</sequence>
<organism evidence="2">
    <name type="scientific">hydrothermal vent metagenome</name>
    <dbReference type="NCBI Taxonomy" id="652676"/>
    <lineage>
        <taxon>unclassified sequences</taxon>
        <taxon>metagenomes</taxon>
        <taxon>ecological metagenomes</taxon>
    </lineage>
</organism>
<dbReference type="Gene3D" id="3.50.50.60">
    <property type="entry name" value="FAD/NAD(P)-binding domain"/>
    <property type="match status" value="1"/>
</dbReference>
<feature type="domain" description="RsdA/BaiN/AoA(So)-like Rossmann fold-like" evidence="1">
    <location>
        <begin position="3"/>
        <end position="55"/>
    </location>
</feature>
<dbReference type="PANTHER" id="PTHR42887">
    <property type="entry name" value="OS12G0638800 PROTEIN"/>
    <property type="match status" value="1"/>
</dbReference>